<dbReference type="PANTHER" id="PTHR30096:SF0">
    <property type="entry name" value="4,5-DOPA DIOXYGENASE EXTRADIOL-LIKE PROTEIN"/>
    <property type="match status" value="1"/>
</dbReference>
<dbReference type="InterPro" id="IPR014436">
    <property type="entry name" value="Extradiol_dOase_DODA"/>
</dbReference>
<feature type="domain" description="Extradiol ring-cleavage dioxygenase class III enzyme subunit B" evidence="6">
    <location>
        <begin position="7"/>
        <end position="258"/>
    </location>
</feature>
<dbReference type="PANTHER" id="PTHR30096">
    <property type="entry name" value="4,5-DOPA DIOXYGENASE EXTRADIOL-LIKE PROTEIN"/>
    <property type="match status" value="1"/>
</dbReference>
<dbReference type="SUPFAM" id="SSF53213">
    <property type="entry name" value="LigB-like"/>
    <property type="match status" value="1"/>
</dbReference>
<dbReference type="InterPro" id="IPR004183">
    <property type="entry name" value="Xdiol_dOase_suB"/>
</dbReference>
<organism evidence="7 8">
    <name type="scientific">Alicyclobacillus macrosporangiidus</name>
    <dbReference type="NCBI Taxonomy" id="392015"/>
    <lineage>
        <taxon>Bacteria</taxon>
        <taxon>Bacillati</taxon>
        <taxon>Bacillota</taxon>
        <taxon>Bacilli</taxon>
        <taxon>Bacillales</taxon>
        <taxon>Alicyclobacillaceae</taxon>
        <taxon>Alicyclobacillus</taxon>
    </lineage>
</organism>
<sequence length="265" mass="28785">MSLLPSLFIAHGSPMVAVEDSVYGRFLDTLGSRLRRPRAVVVFTAHWLSGAQAVSASPNYETIHDFGGFPDELYQIQYPAPGEPALAGTIRSRLAEAGVPCHLDARRGLDHGVWTILRRLYPDASIPVVAMSVNPRLTPAGQFAIGQALAPLRADDVLIIGSGATVHNLAALDWARQDGVPDEWALAFETWLESRLVAWDLEALFDYRRLAPGAHQAVPAWGTEHFAPLLYAMGAAADTPSAALWHRDFQFGNLCNSVYAFGVEA</sequence>
<accession>A0A1I7F2I4</accession>
<dbReference type="CDD" id="cd07363">
    <property type="entry name" value="45_DOPA_Dioxygenase"/>
    <property type="match status" value="1"/>
</dbReference>
<comment type="cofactor">
    <cofactor evidence="1">
        <name>Zn(2+)</name>
        <dbReference type="ChEBI" id="CHEBI:29105"/>
    </cofactor>
</comment>
<dbReference type="GO" id="GO:0016702">
    <property type="term" value="F:oxidoreductase activity, acting on single donors with incorporation of molecular oxygen, incorporation of two atoms of oxygen"/>
    <property type="evidence" value="ECO:0007669"/>
    <property type="project" value="UniProtKB-ARBA"/>
</dbReference>
<evidence type="ECO:0000313" key="8">
    <source>
        <dbReference type="Proteomes" id="UP000183508"/>
    </source>
</evidence>
<evidence type="ECO:0000259" key="6">
    <source>
        <dbReference type="Pfam" id="PF02900"/>
    </source>
</evidence>
<dbReference type="Pfam" id="PF02900">
    <property type="entry name" value="LigB"/>
    <property type="match status" value="1"/>
</dbReference>
<comment type="similarity">
    <text evidence="2">Belongs to the DODA-type extradiol aromatic ring-opening dioxygenase family.</text>
</comment>
<reference evidence="8" key="1">
    <citation type="submission" date="2016-10" db="EMBL/GenBank/DDBJ databases">
        <authorList>
            <person name="Varghese N."/>
        </authorList>
    </citation>
    <scope>NUCLEOTIDE SEQUENCE [LARGE SCALE GENOMIC DNA]</scope>
    <source>
        <strain evidence="8">DSM 17980</strain>
    </source>
</reference>
<dbReference type="Gene3D" id="3.40.830.10">
    <property type="entry name" value="LigB-like"/>
    <property type="match status" value="1"/>
</dbReference>
<dbReference type="GO" id="GO:0008270">
    <property type="term" value="F:zinc ion binding"/>
    <property type="evidence" value="ECO:0007669"/>
    <property type="project" value="InterPro"/>
</dbReference>
<evidence type="ECO:0000256" key="3">
    <source>
        <dbReference type="ARBA" id="ARBA00022723"/>
    </source>
</evidence>
<dbReference type="GO" id="GO:0008198">
    <property type="term" value="F:ferrous iron binding"/>
    <property type="evidence" value="ECO:0007669"/>
    <property type="project" value="InterPro"/>
</dbReference>
<dbReference type="OrthoDB" id="9790889at2"/>
<evidence type="ECO:0000256" key="1">
    <source>
        <dbReference type="ARBA" id="ARBA00001947"/>
    </source>
</evidence>
<dbReference type="STRING" id="392015.SAMN05421543_10128"/>
<keyword evidence="4" id="KW-0862">Zinc</keyword>
<dbReference type="EMBL" id="FPBV01000001">
    <property type="protein sequence ID" value="SFU30408.1"/>
    <property type="molecule type" value="Genomic_DNA"/>
</dbReference>
<keyword evidence="3" id="KW-0479">Metal-binding</keyword>
<keyword evidence="5" id="KW-0560">Oxidoreductase</keyword>
<evidence type="ECO:0000313" key="7">
    <source>
        <dbReference type="EMBL" id="SFU30408.1"/>
    </source>
</evidence>
<evidence type="ECO:0000256" key="4">
    <source>
        <dbReference type="ARBA" id="ARBA00022833"/>
    </source>
</evidence>
<dbReference type="AlphaFoldDB" id="A0A1I7F2I4"/>
<protein>
    <submittedName>
        <fullName evidence="7">4,5-DOPA dioxygenase extradiol</fullName>
    </submittedName>
</protein>
<name>A0A1I7F2I4_9BACL</name>
<dbReference type="Proteomes" id="UP000183508">
    <property type="component" value="Unassembled WGS sequence"/>
</dbReference>
<gene>
    <name evidence="7" type="ORF">SAMN05421543_10128</name>
</gene>
<keyword evidence="8" id="KW-1185">Reference proteome</keyword>
<dbReference type="PIRSF" id="PIRSF006157">
    <property type="entry name" value="Doxgns_DODA"/>
    <property type="match status" value="1"/>
</dbReference>
<evidence type="ECO:0000256" key="2">
    <source>
        <dbReference type="ARBA" id="ARBA00007581"/>
    </source>
</evidence>
<keyword evidence="7" id="KW-0223">Dioxygenase</keyword>
<proteinExistence type="inferred from homology"/>
<dbReference type="RefSeq" id="WP_074948427.1">
    <property type="nucleotide sequence ID" value="NZ_FPBV01000001.1"/>
</dbReference>
<evidence type="ECO:0000256" key="5">
    <source>
        <dbReference type="ARBA" id="ARBA00023002"/>
    </source>
</evidence>